<dbReference type="Pfam" id="PF09815">
    <property type="entry name" value="XK-related"/>
    <property type="match status" value="1"/>
</dbReference>
<name>A0A0N5AXC6_9BILA</name>
<sequence length="334" mass="38596">MVKLFQLQQPKLLYLSSLNTPLAASRKEARGVQLDEVDRLPHTLKYFAALFIFSLTIVPTVFLNAVSFLWSKDDTKLARKSVNERHLSKLLRILCITIHIFQLGPIIWYIQAIISGIKFRHANDMRTKQHFYCEMVMADRDASLLRFFEAFIESMPQVLVQGYIFLGVYNELKDDQRLLFTAYFQILSLLCSLISSCWSISLQHRNLRIARPDKDNMTATETFLQFIWRFSTISARYTCLVFFAVAFHHWIFIVLCIHFFISLVHVSALQLTQIDNSSSKPGLICVGLVIVCAIIHIFTPFNMAEGPTIWRYLCGYTIEVLEAMVLIFASLLFL</sequence>
<dbReference type="GO" id="GO:0043652">
    <property type="term" value="P:engulfment of apoptotic cell"/>
    <property type="evidence" value="ECO:0007669"/>
    <property type="project" value="TreeGrafter"/>
</dbReference>
<dbReference type="WBParaSite" id="SMUV_0000960201-mRNA-1">
    <property type="protein sequence ID" value="SMUV_0000960201-mRNA-1"/>
    <property type="gene ID" value="SMUV_0000960201"/>
</dbReference>
<evidence type="ECO:0000256" key="5">
    <source>
        <dbReference type="ARBA" id="ARBA00022989"/>
    </source>
</evidence>
<dbReference type="STRING" id="451379.A0A0N5AXC6"/>
<dbReference type="AlphaFoldDB" id="A0A0N5AXC6"/>
<comment type="subcellular location">
    <subcellularLocation>
        <location evidence="1">Cell membrane</location>
        <topology evidence="1">Multi-pass membrane protein</topology>
    </subcellularLocation>
    <subcellularLocation>
        <location evidence="7">Membrane</location>
        <topology evidence="7">Multi-pass membrane protein</topology>
    </subcellularLocation>
</comment>
<feature type="transmembrane region" description="Helical" evidence="7">
    <location>
        <begin position="250"/>
        <end position="271"/>
    </location>
</feature>
<evidence type="ECO:0000256" key="4">
    <source>
        <dbReference type="ARBA" id="ARBA00022692"/>
    </source>
</evidence>
<feature type="transmembrane region" description="Helical" evidence="7">
    <location>
        <begin position="283"/>
        <end position="303"/>
    </location>
</feature>
<evidence type="ECO:0000313" key="8">
    <source>
        <dbReference type="Proteomes" id="UP000046393"/>
    </source>
</evidence>
<keyword evidence="6 7" id="KW-0472">Membrane</keyword>
<dbReference type="GO" id="GO:1902742">
    <property type="term" value="P:apoptotic process involved in development"/>
    <property type="evidence" value="ECO:0007669"/>
    <property type="project" value="TreeGrafter"/>
</dbReference>
<dbReference type="InterPro" id="IPR050895">
    <property type="entry name" value="XK-related_scramblase"/>
</dbReference>
<dbReference type="PANTHER" id="PTHR16024:SF6">
    <property type="entry name" value="XK-RELATED PROTEIN"/>
    <property type="match status" value="1"/>
</dbReference>
<feature type="transmembrane region" description="Helical" evidence="7">
    <location>
        <begin position="182"/>
        <end position="202"/>
    </location>
</feature>
<protein>
    <recommendedName>
        <fullName evidence="7">XK-related protein</fullName>
    </recommendedName>
</protein>
<evidence type="ECO:0000256" key="1">
    <source>
        <dbReference type="ARBA" id="ARBA00004651"/>
    </source>
</evidence>
<accession>A0A0N5AXC6</accession>
<feature type="transmembrane region" description="Helical" evidence="7">
    <location>
        <begin position="90"/>
        <end position="110"/>
    </location>
</feature>
<feature type="transmembrane region" description="Helical" evidence="7">
    <location>
        <begin position="46"/>
        <end position="70"/>
    </location>
</feature>
<evidence type="ECO:0000256" key="2">
    <source>
        <dbReference type="ARBA" id="ARBA00008789"/>
    </source>
</evidence>
<keyword evidence="8" id="KW-1185">Reference proteome</keyword>
<dbReference type="GO" id="GO:0005886">
    <property type="term" value="C:plasma membrane"/>
    <property type="evidence" value="ECO:0007669"/>
    <property type="project" value="UniProtKB-SubCell"/>
</dbReference>
<feature type="transmembrane region" description="Helical" evidence="7">
    <location>
        <begin position="309"/>
        <end position="333"/>
    </location>
</feature>
<evidence type="ECO:0000256" key="7">
    <source>
        <dbReference type="RuleBase" id="RU910716"/>
    </source>
</evidence>
<keyword evidence="4 7" id="KW-0812">Transmembrane</keyword>
<keyword evidence="5 7" id="KW-1133">Transmembrane helix</keyword>
<reference evidence="9" key="1">
    <citation type="submission" date="2017-02" db="UniProtKB">
        <authorList>
            <consortium name="WormBaseParasite"/>
        </authorList>
    </citation>
    <scope>IDENTIFICATION</scope>
</reference>
<dbReference type="GO" id="GO:0070782">
    <property type="term" value="P:phosphatidylserine exposure on apoptotic cell surface"/>
    <property type="evidence" value="ECO:0007669"/>
    <property type="project" value="TreeGrafter"/>
</dbReference>
<keyword evidence="3" id="KW-1003">Cell membrane</keyword>
<dbReference type="PANTHER" id="PTHR16024">
    <property type="entry name" value="XK-RELATED PROTEIN"/>
    <property type="match status" value="1"/>
</dbReference>
<evidence type="ECO:0000256" key="6">
    <source>
        <dbReference type="ARBA" id="ARBA00023136"/>
    </source>
</evidence>
<proteinExistence type="inferred from homology"/>
<dbReference type="InterPro" id="IPR018629">
    <property type="entry name" value="XK-rel"/>
</dbReference>
<organism evidence="8 9">
    <name type="scientific">Syphacia muris</name>
    <dbReference type="NCBI Taxonomy" id="451379"/>
    <lineage>
        <taxon>Eukaryota</taxon>
        <taxon>Metazoa</taxon>
        <taxon>Ecdysozoa</taxon>
        <taxon>Nematoda</taxon>
        <taxon>Chromadorea</taxon>
        <taxon>Rhabditida</taxon>
        <taxon>Spirurina</taxon>
        <taxon>Oxyuridomorpha</taxon>
        <taxon>Oxyuroidea</taxon>
        <taxon>Oxyuridae</taxon>
        <taxon>Syphacia</taxon>
    </lineage>
</organism>
<comment type="similarity">
    <text evidence="2 7">Belongs to the XK family.</text>
</comment>
<dbReference type="Proteomes" id="UP000046393">
    <property type="component" value="Unplaced"/>
</dbReference>
<evidence type="ECO:0000313" key="9">
    <source>
        <dbReference type="WBParaSite" id="SMUV_0000960201-mRNA-1"/>
    </source>
</evidence>
<evidence type="ECO:0000256" key="3">
    <source>
        <dbReference type="ARBA" id="ARBA00022475"/>
    </source>
</evidence>